<protein>
    <recommendedName>
        <fullName evidence="3">Nuclease HARBI1</fullName>
    </recommendedName>
</protein>
<organism evidence="1 2">
    <name type="scientific">Dreissena polymorpha</name>
    <name type="common">Zebra mussel</name>
    <name type="synonym">Mytilus polymorpha</name>
    <dbReference type="NCBI Taxonomy" id="45954"/>
    <lineage>
        <taxon>Eukaryota</taxon>
        <taxon>Metazoa</taxon>
        <taxon>Spiralia</taxon>
        <taxon>Lophotrochozoa</taxon>
        <taxon>Mollusca</taxon>
        <taxon>Bivalvia</taxon>
        <taxon>Autobranchia</taxon>
        <taxon>Heteroconchia</taxon>
        <taxon>Euheterodonta</taxon>
        <taxon>Imparidentia</taxon>
        <taxon>Neoheterodontei</taxon>
        <taxon>Myida</taxon>
        <taxon>Dreissenoidea</taxon>
        <taxon>Dreissenidae</taxon>
        <taxon>Dreissena</taxon>
    </lineage>
</organism>
<accession>A0A9D4S1N4</accession>
<proteinExistence type="predicted"/>
<reference evidence="1" key="2">
    <citation type="submission" date="2020-11" db="EMBL/GenBank/DDBJ databases">
        <authorList>
            <person name="McCartney M.A."/>
            <person name="Auch B."/>
            <person name="Kono T."/>
            <person name="Mallez S."/>
            <person name="Becker A."/>
            <person name="Gohl D.M."/>
            <person name="Silverstein K.A.T."/>
            <person name="Koren S."/>
            <person name="Bechman K.B."/>
            <person name="Herman A."/>
            <person name="Abrahante J.E."/>
            <person name="Garbe J."/>
        </authorList>
    </citation>
    <scope>NUCLEOTIDE SEQUENCE</scope>
    <source>
        <strain evidence="1">Duluth1</strain>
        <tissue evidence="1">Whole animal</tissue>
    </source>
</reference>
<gene>
    <name evidence="1" type="ORF">DPMN_012700</name>
</gene>
<dbReference type="AlphaFoldDB" id="A0A9D4S1N4"/>
<comment type="caution">
    <text evidence="1">The sequence shown here is derived from an EMBL/GenBank/DDBJ whole genome shotgun (WGS) entry which is preliminary data.</text>
</comment>
<dbReference type="EMBL" id="JAIWYP010000001">
    <property type="protein sequence ID" value="KAH3888661.1"/>
    <property type="molecule type" value="Genomic_DNA"/>
</dbReference>
<evidence type="ECO:0000313" key="2">
    <source>
        <dbReference type="Proteomes" id="UP000828390"/>
    </source>
</evidence>
<evidence type="ECO:0008006" key="3">
    <source>
        <dbReference type="Google" id="ProtNLM"/>
    </source>
</evidence>
<name>A0A9D4S1N4_DREPO</name>
<sequence>MADIERRLRRARYINALFPMDRIVFRDRANPLETLSPLEDRERYRVFLQTILFLVNMLNLERATERSCSLPPLISTLAALHFLATGTHHIVTAGLHVLSRSSVCRAVSEFTDSVCRHLNDFVFFSNIENVQWTVQKQFYNIAGAY</sequence>
<keyword evidence="2" id="KW-1185">Reference proteome</keyword>
<reference evidence="1" key="1">
    <citation type="journal article" date="2019" name="bioRxiv">
        <title>The Genome of the Zebra Mussel, Dreissena polymorpha: A Resource for Invasive Species Research.</title>
        <authorList>
            <person name="McCartney M.A."/>
            <person name="Auch B."/>
            <person name="Kono T."/>
            <person name="Mallez S."/>
            <person name="Zhang Y."/>
            <person name="Obille A."/>
            <person name="Becker A."/>
            <person name="Abrahante J.E."/>
            <person name="Garbe J."/>
            <person name="Badalamenti J.P."/>
            <person name="Herman A."/>
            <person name="Mangelson H."/>
            <person name="Liachko I."/>
            <person name="Sullivan S."/>
            <person name="Sone E.D."/>
            <person name="Koren S."/>
            <person name="Silverstein K.A.T."/>
            <person name="Beckman K.B."/>
            <person name="Gohl D.M."/>
        </authorList>
    </citation>
    <scope>NUCLEOTIDE SEQUENCE</scope>
    <source>
        <strain evidence="1">Duluth1</strain>
        <tissue evidence="1">Whole animal</tissue>
    </source>
</reference>
<dbReference type="Proteomes" id="UP000828390">
    <property type="component" value="Unassembled WGS sequence"/>
</dbReference>
<evidence type="ECO:0000313" key="1">
    <source>
        <dbReference type="EMBL" id="KAH3888661.1"/>
    </source>
</evidence>